<dbReference type="PRINTS" id="PR00145">
    <property type="entry name" value="ARGSUCLYASE"/>
</dbReference>
<keyword evidence="1 5" id="KW-0456">Lyase</keyword>
<dbReference type="Pfam" id="PF14698">
    <property type="entry name" value="ASL_C2"/>
    <property type="match status" value="1"/>
</dbReference>
<name>A0AAP2W8N9_9EURY</name>
<dbReference type="PRINTS" id="PR00149">
    <property type="entry name" value="FUMRATELYASE"/>
</dbReference>
<evidence type="ECO:0000256" key="2">
    <source>
        <dbReference type="NCBIfam" id="TIGR00838"/>
    </source>
</evidence>
<dbReference type="CDD" id="cd01359">
    <property type="entry name" value="Argininosuccinate_lyase"/>
    <property type="match status" value="1"/>
</dbReference>
<comment type="caution">
    <text evidence="5">The sequence shown here is derived from an EMBL/GenBank/DDBJ whole genome shotgun (WGS) entry which is preliminary data.</text>
</comment>
<protein>
    <recommendedName>
        <fullName evidence="1 2">Argininosuccinate lyase</fullName>
        <shortName evidence="1">ASAL</shortName>
        <ecNumber evidence="1 2">4.3.2.1</ecNumber>
    </recommendedName>
    <alternativeName>
        <fullName evidence="1">Arginosuccinase</fullName>
    </alternativeName>
</protein>
<evidence type="ECO:0000259" key="3">
    <source>
        <dbReference type="Pfam" id="PF00206"/>
    </source>
</evidence>
<feature type="domain" description="Argininosuccinate lyase C-terminal" evidence="4">
    <location>
        <begin position="367"/>
        <end position="418"/>
    </location>
</feature>
<dbReference type="EMBL" id="PGCK01000014">
    <property type="protein sequence ID" value="MCD1296216.1"/>
    <property type="molecule type" value="Genomic_DNA"/>
</dbReference>
<dbReference type="GO" id="GO:0005829">
    <property type="term" value="C:cytosol"/>
    <property type="evidence" value="ECO:0007669"/>
    <property type="project" value="TreeGrafter"/>
</dbReference>
<dbReference type="PANTHER" id="PTHR43814">
    <property type="entry name" value="ARGININOSUCCINATE LYASE"/>
    <property type="match status" value="1"/>
</dbReference>
<dbReference type="AlphaFoldDB" id="A0AAP2W8N9"/>
<dbReference type="Gene3D" id="1.10.40.30">
    <property type="entry name" value="Fumarase/aspartase (C-terminal domain)"/>
    <property type="match status" value="1"/>
</dbReference>
<keyword evidence="6" id="KW-1185">Reference proteome</keyword>
<accession>A0AAP2W8N9</accession>
<comment type="pathway">
    <text evidence="1">Amino-acid biosynthesis; L-arginine biosynthesis; L-arginine from L-ornithine and carbamoyl phosphate: step 3/3.</text>
</comment>
<organism evidence="5 6">
    <name type="scientific">Methanooceanicella nereidis</name>
    <dbReference type="NCBI Taxonomy" id="2052831"/>
    <lineage>
        <taxon>Archaea</taxon>
        <taxon>Methanobacteriati</taxon>
        <taxon>Methanobacteriota</taxon>
        <taxon>Stenosarchaea group</taxon>
        <taxon>Methanomicrobia</taxon>
        <taxon>Methanocellales</taxon>
        <taxon>Methanocellaceae</taxon>
        <taxon>Methanooceanicella</taxon>
    </lineage>
</organism>
<comment type="catalytic activity">
    <reaction evidence="1">
        <text>2-(N(omega)-L-arginino)succinate = fumarate + L-arginine</text>
        <dbReference type="Rhea" id="RHEA:24020"/>
        <dbReference type="ChEBI" id="CHEBI:29806"/>
        <dbReference type="ChEBI" id="CHEBI:32682"/>
        <dbReference type="ChEBI" id="CHEBI:57472"/>
        <dbReference type="EC" id="4.3.2.1"/>
    </reaction>
</comment>
<dbReference type="Proteomes" id="UP001320159">
    <property type="component" value="Unassembled WGS sequence"/>
</dbReference>
<dbReference type="InterPro" id="IPR008948">
    <property type="entry name" value="L-Aspartase-like"/>
</dbReference>
<dbReference type="GO" id="GO:0004056">
    <property type="term" value="F:argininosuccinate lyase activity"/>
    <property type="evidence" value="ECO:0007669"/>
    <property type="project" value="UniProtKB-UniRule"/>
</dbReference>
<reference evidence="5 6" key="1">
    <citation type="submission" date="2017-11" db="EMBL/GenBank/DDBJ databases">
        <title>Isolation and Characterization of Family Methanocellaceae Species from Potential Methane Hydrate Area Offshore Southwestern Taiwan.</title>
        <authorList>
            <person name="Zhang W.-L."/>
            <person name="Chen W.-C."/>
            <person name="Lai M.-C."/>
            <person name="Chen S.-C."/>
        </authorList>
    </citation>
    <scope>NUCLEOTIDE SEQUENCE [LARGE SCALE GENOMIC DNA]</scope>
    <source>
        <strain evidence="5 6">CWC-04</strain>
    </source>
</reference>
<dbReference type="FunFam" id="1.20.200.10:FF:000015">
    <property type="entry name" value="argininosuccinate lyase isoform X2"/>
    <property type="match status" value="1"/>
</dbReference>
<dbReference type="EC" id="4.3.2.1" evidence="1 2"/>
<dbReference type="HAMAP" id="MF_00006">
    <property type="entry name" value="Arg_succ_lyase"/>
    <property type="match status" value="1"/>
</dbReference>
<dbReference type="InterPro" id="IPR009049">
    <property type="entry name" value="Argininosuccinate_lyase"/>
</dbReference>
<dbReference type="RefSeq" id="WP_230743190.1">
    <property type="nucleotide sequence ID" value="NZ_PGCK01000014.1"/>
</dbReference>
<keyword evidence="1" id="KW-0028">Amino-acid biosynthesis</keyword>
<dbReference type="Gene3D" id="1.20.200.10">
    <property type="entry name" value="Fumarase/aspartase (Central domain)"/>
    <property type="match status" value="1"/>
</dbReference>
<dbReference type="Pfam" id="PF00206">
    <property type="entry name" value="Lyase_1"/>
    <property type="match status" value="1"/>
</dbReference>
<dbReference type="InterPro" id="IPR022761">
    <property type="entry name" value="Fumarate_lyase_N"/>
</dbReference>
<gene>
    <name evidence="1 5" type="primary">argH</name>
    <name evidence="5" type="ORF">CUJ83_14530</name>
</gene>
<comment type="similarity">
    <text evidence="1">Belongs to the lyase 1 family. Argininosuccinate lyase subfamily.</text>
</comment>
<feature type="domain" description="Fumarate lyase N-terminal" evidence="3">
    <location>
        <begin position="20"/>
        <end position="304"/>
    </location>
</feature>
<dbReference type="PANTHER" id="PTHR43814:SF1">
    <property type="entry name" value="ARGININOSUCCINATE LYASE"/>
    <property type="match status" value="1"/>
</dbReference>
<sequence>MENKEDILRRGRLSAGPSEEVNAFSSSIPADRWIFRSDITVDRAHTVMLARQGIISKEDAASILKALEKIESEGVDAVNIPVFEDVHMAIESKLIKSVGENVGGRMHSGRSRNDEVATCIRISARQELLGIMAELLDLRMAILNLAGENVDTVMPGFTHMQHAQPTTLAHHMMAHISALDRDFERLADAYKFININPLGSAAFASTGFPLDREYTTALLGFDRPMDNSMDGVSARDFILDTVSKLAILEVDLSRMADELILWSTSEFGFIELADTYSSTSSIMPQKKNPDILELIRGRCGTVIGHMVAAFSITKGLPYSYNTDLQEVTPQLLRSFEITRSSLRILTGAISTLKIKKDEMRIKSTMGFTTATEIADTIVRSTGLPFRTAHGIVGKLARGDGNPSLSEVDDASMDMIGKRLSDMGLTQKMLEEAKDPLKNIERRSVTGGPAISAIGKKIESENRKIKDDEGLYAGLVQKLKRSEDELSNAVKNTISG</sequence>
<evidence type="ECO:0000313" key="6">
    <source>
        <dbReference type="Proteomes" id="UP001320159"/>
    </source>
</evidence>
<evidence type="ECO:0000313" key="5">
    <source>
        <dbReference type="EMBL" id="MCD1296216.1"/>
    </source>
</evidence>
<dbReference type="InterPro" id="IPR000362">
    <property type="entry name" value="Fumarate_lyase_fam"/>
</dbReference>
<dbReference type="NCBIfam" id="TIGR00838">
    <property type="entry name" value="argH"/>
    <property type="match status" value="1"/>
</dbReference>
<dbReference type="SUPFAM" id="SSF48557">
    <property type="entry name" value="L-aspartase-like"/>
    <property type="match status" value="1"/>
</dbReference>
<dbReference type="InterPro" id="IPR029419">
    <property type="entry name" value="Arg_succ_lyase_C"/>
</dbReference>
<dbReference type="GO" id="GO:0042450">
    <property type="term" value="P:L-arginine biosynthetic process via ornithine"/>
    <property type="evidence" value="ECO:0007669"/>
    <property type="project" value="UniProtKB-UniRule"/>
</dbReference>
<keyword evidence="1" id="KW-0963">Cytoplasm</keyword>
<evidence type="ECO:0000256" key="1">
    <source>
        <dbReference type="HAMAP-Rule" id="MF_00006"/>
    </source>
</evidence>
<evidence type="ECO:0000259" key="4">
    <source>
        <dbReference type="Pfam" id="PF14698"/>
    </source>
</evidence>
<comment type="subcellular location">
    <subcellularLocation>
        <location evidence="1">Cytoplasm</location>
    </subcellularLocation>
</comment>
<keyword evidence="1" id="KW-0055">Arginine biosynthesis</keyword>
<proteinExistence type="inferred from homology"/>
<dbReference type="InterPro" id="IPR024083">
    <property type="entry name" value="Fumarase/histidase_N"/>
</dbReference>
<dbReference type="Gene3D" id="1.10.275.10">
    <property type="entry name" value="Fumarase/aspartase (N-terminal domain)"/>
    <property type="match status" value="1"/>
</dbReference>